<evidence type="ECO:0000256" key="2">
    <source>
        <dbReference type="ARBA" id="ARBA00022801"/>
    </source>
</evidence>
<dbReference type="SMART" id="SM00490">
    <property type="entry name" value="HELICc"/>
    <property type="match status" value="1"/>
</dbReference>
<dbReference type="KEGG" id="csol:105359103"/>
<organism evidence="8 9">
    <name type="scientific">Ceratosolen solmsi marchali</name>
    <dbReference type="NCBI Taxonomy" id="326594"/>
    <lineage>
        <taxon>Eukaryota</taxon>
        <taxon>Metazoa</taxon>
        <taxon>Ecdysozoa</taxon>
        <taxon>Arthropoda</taxon>
        <taxon>Hexapoda</taxon>
        <taxon>Insecta</taxon>
        <taxon>Pterygota</taxon>
        <taxon>Neoptera</taxon>
        <taxon>Endopterygota</taxon>
        <taxon>Hymenoptera</taxon>
        <taxon>Apocrita</taxon>
        <taxon>Proctotrupomorpha</taxon>
        <taxon>Chalcidoidea</taxon>
        <taxon>Agaonidae</taxon>
        <taxon>Agaoninae</taxon>
        <taxon>Ceratosolen</taxon>
    </lineage>
</organism>
<dbReference type="GO" id="GO:0016787">
    <property type="term" value="F:hydrolase activity"/>
    <property type="evidence" value="ECO:0007669"/>
    <property type="project" value="UniProtKB-KW"/>
</dbReference>
<dbReference type="GeneID" id="105359103"/>
<feature type="domain" description="Helicase ATP-binding" evidence="5">
    <location>
        <begin position="223"/>
        <end position="378"/>
    </location>
</feature>
<dbReference type="GO" id="GO:0043596">
    <property type="term" value="C:nuclear replication fork"/>
    <property type="evidence" value="ECO:0007669"/>
    <property type="project" value="TreeGrafter"/>
</dbReference>
<reference evidence="9" key="1">
    <citation type="submission" date="2025-08" db="UniProtKB">
        <authorList>
            <consortium name="RefSeq"/>
        </authorList>
    </citation>
    <scope>IDENTIFICATION</scope>
</reference>
<evidence type="ECO:0000256" key="1">
    <source>
        <dbReference type="ARBA" id="ARBA00004123"/>
    </source>
</evidence>
<dbReference type="InterPro" id="IPR027417">
    <property type="entry name" value="P-loop_NTPase"/>
</dbReference>
<dbReference type="InterPro" id="IPR001650">
    <property type="entry name" value="Helicase_C-like"/>
</dbReference>
<evidence type="ECO:0000256" key="3">
    <source>
        <dbReference type="ARBA" id="ARBA00023242"/>
    </source>
</evidence>
<evidence type="ECO:0000259" key="5">
    <source>
        <dbReference type="PROSITE" id="PS51192"/>
    </source>
</evidence>
<dbReference type="Gene3D" id="3.40.50.10810">
    <property type="entry name" value="Tandem AAA-ATPase domain"/>
    <property type="match status" value="1"/>
</dbReference>
<dbReference type="SMART" id="SM00487">
    <property type="entry name" value="DEXDc"/>
    <property type="match status" value="1"/>
</dbReference>
<dbReference type="SUPFAM" id="SSF52540">
    <property type="entry name" value="P-loop containing nucleoside triphosphate hydrolases"/>
    <property type="match status" value="2"/>
</dbReference>
<evidence type="ECO:0000313" key="9">
    <source>
        <dbReference type="RefSeq" id="XP_011493885.1"/>
    </source>
</evidence>
<dbReference type="PROSITE" id="PS51192">
    <property type="entry name" value="HELICASE_ATP_BIND_1"/>
    <property type="match status" value="1"/>
</dbReference>
<evidence type="ECO:0000259" key="7">
    <source>
        <dbReference type="PROSITE" id="PS51467"/>
    </source>
</evidence>
<keyword evidence="3" id="KW-0539">Nucleus</keyword>
<name>A0AAJ6YB18_9HYME</name>
<dbReference type="PANTHER" id="PTHR45766">
    <property type="entry name" value="DNA ANNEALING HELICASE AND ENDONUCLEASE ZRANB3 FAMILY MEMBER"/>
    <property type="match status" value="1"/>
</dbReference>
<dbReference type="Pfam" id="PF00176">
    <property type="entry name" value="SNF2-rel_dom"/>
    <property type="match status" value="1"/>
</dbReference>
<comment type="similarity">
    <text evidence="4">Belongs to the SNF2/RAD54 helicase family. SMARCAL1 subfamily.</text>
</comment>
<keyword evidence="8" id="KW-1185">Reference proteome</keyword>
<dbReference type="PROSITE" id="PS51194">
    <property type="entry name" value="HELICASE_CTER"/>
    <property type="match status" value="1"/>
</dbReference>
<dbReference type="PROSITE" id="PS51467">
    <property type="entry name" value="HARP"/>
    <property type="match status" value="1"/>
</dbReference>
<dbReference type="InterPro" id="IPR038718">
    <property type="entry name" value="SNF2-like_sf"/>
</dbReference>
<evidence type="ECO:0000259" key="6">
    <source>
        <dbReference type="PROSITE" id="PS51194"/>
    </source>
</evidence>
<dbReference type="CTD" id="33709"/>
<dbReference type="RefSeq" id="XP_011493885.1">
    <property type="nucleotide sequence ID" value="XM_011495583.1"/>
</dbReference>
<dbReference type="InterPro" id="IPR049730">
    <property type="entry name" value="SNF2/RAD54-like_C"/>
</dbReference>
<dbReference type="GO" id="GO:0031297">
    <property type="term" value="P:replication fork processing"/>
    <property type="evidence" value="ECO:0007669"/>
    <property type="project" value="TreeGrafter"/>
</dbReference>
<dbReference type="InterPro" id="IPR010003">
    <property type="entry name" value="HARP_dom"/>
</dbReference>
<protein>
    <submittedName>
        <fullName evidence="9">SWI/SNF-related matrix-associated actin-dependent regulator of chromatin subfamily A-like protein 1</fullName>
    </submittedName>
</protein>
<dbReference type="GO" id="GO:0005524">
    <property type="term" value="F:ATP binding"/>
    <property type="evidence" value="ECO:0007669"/>
    <property type="project" value="InterPro"/>
</dbReference>
<dbReference type="Proteomes" id="UP000695007">
    <property type="component" value="Unplaced"/>
</dbReference>
<dbReference type="Pfam" id="PF00271">
    <property type="entry name" value="Helicase_C"/>
    <property type="match status" value="1"/>
</dbReference>
<dbReference type="GO" id="GO:0006281">
    <property type="term" value="P:DNA repair"/>
    <property type="evidence" value="ECO:0007669"/>
    <property type="project" value="TreeGrafter"/>
</dbReference>
<dbReference type="PANTHER" id="PTHR45766:SF6">
    <property type="entry name" value="SWI_SNF-RELATED MATRIX-ASSOCIATED ACTIN-DEPENDENT REGULATOR OF CHROMATIN SUBFAMILY A-LIKE PROTEIN 1"/>
    <property type="match status" value="1"/>
</dbReference>
<dbReference type="Pfam" id="PF07443">
    <property type="entry name" value="HARP"/>
    <property type="match status" value="1"/>
</dbReference>
<accession>A0AAJ6YB18</accession>
<proteinExistence type="inferred from homology"/>
<feature type="domain" description="HARP" evidence="7">
    <location>
        <begin position="103"/>
        <end position="180"/>
    </location>
</feature>
<dbReference type="Gene3D" id="3.40.50.300">
    <property type="entry name" value="P-loop containing nucleotide triphosphate hydrolases"/>
    <property type="match status" value="1"/>
</dbReference>
<sequence length="709" mass="80747">MYSKEDIEKKRQQALQRKNQRVLSYNNVNTESIGTSRNVSSNQLIQNNTANSITKISNNYKIKGLMPNSNKLPVYRNYEGKSRSTIKLQSTKNRFNPVANTSKFYNIMPKLEVCCSMISNTRFTVDMKVFNTDLIDLFKTIPSKLYNFTNKTWNFHISDYDILREKVIGLKSDIAFIGLPSFLVKTFQNLLLQEKEPKKIVDLSDVDATLLNSLYPFQKQGIEYGISMNGRCLIADDMGLGKTRQALGIAAYYRKYWPLLIVTPSSLKYQWVEDIIQNLPSVPIYSIQHIITTKDNIDKSQIIIVSYDLLIKKIDMFAARKYGVIICDESHYLKSGKTQRTKAIQRLANSRHLILLTGTPALSRPIELYSQIKLLIPGFMSYQEFGIRYCGGVKRTFGWDFLGSTNSKELEILLKACCLIRRLKSEVMLELPSKIRENVVLDPQLIKYGTEEMKTASKNLERSLDSLQKKNALLQYYAATSKVKEKAVCNYVTDLIENQEKFLIFAHHQNMLDAISNLLTSKKILFIRIDGKTNSNQRKFYVDMFQEDDKILVAVLSILAANAGITMTAARLVIFAELSWNPGILAQAEDRVHRIGQTSNVVIRYLLAKSTADDHMWPAIQKKINVLNDVGLDQNFDLHEVDTSSQSSVLLNQEKLDKYIKVSSNTTSINSSSLDETGNATLHVSFESMRDLLDIDDDAFNDVNLTDIT</sequence>
<dbReference type="InterPro" id="IPR014001">
    <property type="entry name" value="Helicase_ATP-bd"/>
</dbReference>
<dbReference type="CDD" id="cd18793">
    <property type="entry name" value="SF2_C_SNF"/>
    <property type="match status" value="1"/>
</dbReference>
<gene>
    <name evidence="9" type="primary">LOC105359103</name>
</gene>
<keyword evidence="2" id="KW-0378">Hydrolase</keyword>
<feature type="domain" description="Helicase C-terminal" evidence="6">
    <location>
        <begin position="491"/>
        <end position="644"/>
    </location>
</feature>
<dbReference type="InterPro" id="IPR000330">
    <property type="entry name" value="SNF2_N"/>
</dbReference>
<comment type="subcellular location">
    <subcellularLocation>
        <location evidence="1">Nucleus</location>
    </subcellularLocation>
</comment>
<evidence type="ECO:0000313" key="8">
    <source>
        <dbReference type="Proteomes" id="UP000695007"/>
    </source>
</evidence>
<evidence type="ECO:0000256" key="4">
    <source>
        <dbReference type="PROSITE-ProRule" id="PRU00800"/>
    </source>
</evidence>
<dbReference type="AlphaFoldDB" id="A0AAJ6YB18"/>
<dbReference type="CDD" id="cd18010">
    <property type="entry name" value="DEXHc_HARP_SMARCAL1"/>
    <property type="match status" value="1"/>
</dbReference>